<dbReference type="OrthoDB" id="67027at2759"/>
<keyword evidence="14" id="KW-0460">Magnesium</keyword>
<dbReference type="GO" id="GO:0070877">
    <property type="term" value="C:microprocessor complex"/>
    <property type="evidence" value="ECO:0007669"/>
    <property type="project" value="TreeGrafter"/>
</dbReference>
<dbReference type="Pfam" id="PF26050">
    <property type="entry name" value="Helical_CED_Drosha"/>
    <property type="match status" value="1"/>
</dbReference>
<dbReference type="GO" id="GO:0031053">
    <property type="term" value="P:primary miRNA processing"/>
    <property type="evidence" value="ECO:0007669"/>
    <property type="project" value="TreeGrafter"/>
</dbReference>
<dbReference type="InterPro" id="IPR044442">
    <property type="entry name" value="RNAse_III_DSRM__animal"/>
</dbReference>
<dbReference type="EMBL" id="UYJE01006236">
    <property type="protein sequence ID" value="VDI44191.1"/>
    <property type="molecule type" value="Genomic_DNA"/>
</dbReference>
<feature type="compositionally biased region" description="Low complexity" evidence="23">
    <location>
        <begin position="168"/>
        <end position="184"/>
    </location>
</feature>
<dbReference type="InterPro" id="IPR011907">
    <property type="entry name" value="RNase_III"/>
</dbReference>
<dbReference type="GO" id="GO:0031054">
    <property type="term" value="P:pre-miRNA processing"/>
    <property type="evidence" value="ECO:0007669"/>
    <property type="project" value="InterPro"/>
</dbReference>
<evidence type="ECO:0000256" key="5">
    <source>
        <dbReference type="ARBA" id="ARBA00010183"/>
    </source>
</evidence>
<evidence type="ECO:0000256" key="17">
    <source>
        <dbReference type="ARBA" id="ARBA00023242"/>
    </source>
</evidence>
<evidence type="ECO:0000256" key="19">
    <source>
        <dbReference type="ARBA" id="ARBA00078955"/>
    </source>
</evidence>
<organism evidence="26 27">
    <name type="scientific">Mytilus galloprovincialis</name>
    <name type="common">Mediterranean mussel</name>
    <dbReference type="NCBI Taxonomy" id="29158"/>
    <lineage>
        <taxon>Eukaryota</taxon>
        <taxon>Metazoa</taxon>
        <taxon>Spiralia</taxon>
        <taxon>Lophotrochozoa</taxon>
        <taxon>Mollusca</taxon>
        <taxon>Bivalvia</taxon>
        <taxon>Autobranchia</taxon>
        <taxon>Pteriomorphia</taxon>
        <taxon>Mytilida</taxon>
        <taxon>Mytiloidea</taxon>
        <taxon>Mytilidae</taxon>
        <taxon>Mytilinae</taxon>
        <taxon>Mytilus</taxon>
    </lineage>
</organism>
<reference evidence="26" key="1">
    <citation type="submission" date="2018-11" db="EMBL/GenBank/DDBJ databases">
        <authorList>
            <person name="Alioto T."/>
            <person name="Alioto T."/>
        </authorList>
    </citation>
    <scope>NUCLEOTIDE SEQUENCE</scope>
</reference>
<keyword evidence="22" id="KW-0175">Coiled coil</keyword>
<comment type="caution">
    <text evidence="26">The sequence shown here is derived from an EMBL/GenBank/DDBJ whole genome shotgun (WGS) entry which is preliminary data.</text>
</comment>
<evidence type="ECO:0000256" key="11">
    <source>
        <dbReference type="ARBA" id="ARBA00022737"/>
    </source>
</evidence>
<name>A0A8B6F4C3_MYTGA</name>
<comment type="subcellular location">
    <subcellularLocation>
        <location evidence="4">Nucleus</location>
    </subcellularLocation>
</comment>
<evidence type="ECO:0000256" key="3">
    <source>
        <dbReference type="ARBA" id="ARBA00001946"/>
    </source>
</evidence>
<keyword evidence="17" id="KW-0539">Nucleus</keyword>
<dbReference type="SUPFAM" id="SSF69065">
    <property type="entry name" value="RNase III domain-like"/>
    <property type="match status" value="2"/>
</dbReference>
<dbReference type="PANTHER" id="PTHR11207">
    <property type="entry name" value="RIBONUCLEASE III"/>
    <property type="match status" value="1"/>
</dbReference>
<dbReference type="EC" id="3.1.26.3" evidence="6"/>
<feature type="coiled-coil region" evidence="22">
    <location>
        <begin position="826"/>
        <end position="853"/>
    </location>
</feature>
<dbReference type="PANTHER" id="PTHR11207:SF0">
    <property type="entry name" value="RIBONUCLEASE 3"/>
    <property type="match status" value="1"/>
</dbReference>
<dbReference type="FunFam" id="3.30.160.20:FF:000012">
    <property type="entry name" value="Drosha ribonuclease III"/>
    <property type="match status" value="1"/>
</dbReference>
<dbReference type="FunFam" id="1.10.1520.10:FF:000002">
    <property type="entry name" value="Drosha ribonuclease III"/>
    <property type="match status" value="1"/>
</dbReference>
<keyword evidence="11" id="KW-0677">Repeat</keyword>
<dbReference type="SMART" id="SM00358">
    <property type="entry name" value="DSRM"/>
    <property type="match status" value="1"/>
</dbReference>
<dbReference type="CDD" id="cd00593">
    <property type="entry name" value="RIBOc"/>
    <property type="match status" value="2"/>
</dbReference>
<accession>A0A8B6F4C3</accession>
<keyword evidence="9" id="KW-0540">Nuclease</keyword>
<dbReference type="InterPro" id="IPR014720">
    <property type="entry name" value="dsRBD_dom"/>
</dbReference>
<dbReference type="GO" id="GO:0004525">
    <property type="term" value="F:ribonuclease III activity"/>
    <property type="evidence" value="ECO:0007669"/>
    <property type="project" value="UniProtKB-EC"/>
</dbReference>
<dbReference type="PROSITE" id="PS00517">
    <property type="entry name" value="RNASE_3_1"/>
    <property type="match status" value="1"/>
</dbReference>
<evidence type="ECO:0000256" key="10">
    <source>
        <dbReference type="ARBA" id="ARBA00022723"/>
    </source>
</evidence>
<evidence type="ECO:0000256" key="8">
    <source>
        <dbReference type="ARBA" id="ARBA00022517"/>
    </source>
</evidence>
<feature type="domain" description="RNase III" evidence="25">
    <location>
        <begin position="891"/>
        <end position="1071"/>
    </location>
</feature>
<comment type="cofactor">
    <cofactor evidence="3">
        <name>Mg(2+)</name>
        <dbReference type="ChEBI" id="CHEBI:18420"/>
    </cofactor>
</comment>
<protein>
    <recommendedName>
        <fullName evidence="7">Ribonuclease 3</fullName>
        <ecNumber evidence="6">3.1.26.3</ecNumber>
    </recommendedName>
    <alternativeName>
        <fullName evidence="18">Ribonuclease III</fullName>
    </alternativeName>
    <alternativeName>
        <fullName evidence="19 20">protein Drosha</fullName>
    </alternativeName>
</protein>
<dbReference type="HAMAP" id="MF_00104">
    <property type="entry name" value="RNase_III"/>
    <property type="match status" value="1"/>
</dbReference>
<evidence type="ECO:0000256" key="13">
    <source>
        <dbReference type="ARBA" id="ARBA00022801"/>
    </source>
</evidence>
<evidence type="ECO:0000256" key="1">
    <source>
        <dbReference type="ARBA" id="ARBA00000109"/>
    </source>
</evidence>
<evidence type="ECO:0000256" key="4">
    <source>
        <dbReference type="ARBA" id="ARBA00004123"/>
    </source>
</evidence>
<evidence type="ECO:0000256" key="6">
    <source>
        <dbReference type="ARBA" id="ARBA00012177"/>
    </source>
</evidence>
<evidence type="ECO:0000313" key="27">
    <source>
        <dbReference type="Proteomes" id="UP000596742"/>
    </source>
</evidence>
<evidence type="ECO:0000256" key="2">
    <source>
        <dbReference type="ARBA" id="ARBA00001936"/>
    </source>
</evidence>
<feature type="region of interest" description="Disordered" evidence="23">
    <location>
        <begin position="497"/>
        <end position="516"/>
    </location>
</feature>
<comment type="catalytic activity">
    <reaction evidence="1">
        <text>Endonucleolytic cleavage to 5'-phosphomonoester.</text>
        <dbReference type="EC" id="3.1.26.3"/>
    </reaction>
</comment>
<feature type="region of interest" description="Disordered" evidence="23">
    <location>
        <begin position="1"/>
        <end position="24"/>
    </location>
</feature>
<dbReference type="Pfam" id="PF14622">
    <property type="entry name" value="Ribonucleas_3_3"/>
    <property type="match status" value="1"/>
</dbReference>
<sequence>MSFRNNQMFQRPNQFQASTPQAFNQQQQLGNVRFTTNTSTARMQNMFNPLQTSVQAGMPPWGAGVAVQAGQQNFQPQIIPAGLQNPAMANMTNPQQNAANMMGLLANQQLLAQAAGLVATPGLGVGMQVPFTGQGILGAGPMRGQLPQVFQNVGQTGLGNSGQYSPKSNMNQRNSKSSNQNRGRQSNDRSSGNKDQRSFDRSRSDNRGSRDQSKDRKIREDKKDPRREDRRGDQKSNRGDDQRNFDQRDSKNIDRRRDGSRDNRKYDQPDDRRSDFREDRKNRNDRNIDRLDDRRDVRKDDKNFLRKDEGKRDDKSGDKRKPFSDRKEIDRRITKGDNRNKGEGDRSKGDNDRSRDFGRRSNQGSRSRRDDDQSDNASSPDKKRTRTKDSTKASTSSKKSKPEDQESYSEVEDTIEDVIEEEIPAWLRCSPSDLYFTRDNKTGCLLATKRMRDLEDRFENEVILRAERIRDSQPKVDLPSRPPPKLHIHKQCCSHQAEDSCSSSSDSSDGDDDDEDDEWIEELNKKKKHPYRLHEELWYNDPGEMNAGPLCRCSIKFKKTGIRHNKYPGEEAISACDPESNNSNKLYHYKISMSPPTNFLTKCPSIIDYDNHEYIFEGYSLFSHSKLENIPVCKVIRFNIEYSIQIVEQELLQNFTVRSLDLFCKFLFTEILELVDIDWKGPGDSEHCNRYHLMPRFARSLPENGKEILSMNEVLNYLLRSSKPMVDETMLKQVQDYDANDWQNIVDDVRGMVVTYPGMKPCSLRIDQLDRSHGEDFEDDGSVYPLIIHFGIRPAQLSYAGDPNYQKLWKQFVKFKHLLNSKPKILFTDKQKLQQKEDQLNELRLKNTMKREVTVEISAKGFVRTGIKSDITQHTMLIPVLLDHLRFHNALTKLEKDIQYNFQDRGLLQLALTHTSYKVKYGTNTDHARNSLSNCGMRQLEYGDRKIHFQHTRKRGINILINIMSRMGNKEEMLSEIPHNERLEFLGDAVVEFISSVHLFFMFPWLEEGGLTSYRTALVQNQHLAVLAKNLHLDEYMLYAHGPDLCHESDLKHAMANCFEALMGALFLDGGIEVTDRIFSNTLFGDSDELLQTWKEIPLHPLQEDEPNGDRHWIESSPALQKLLKFEEITGIQFDHIRLLARAFTVRSVGYNNLTLGHNQRLEFLGDTVLQLVASEYLFKHFPDHHEGHLSLLRSSLVNNRTQSIVSDDLGMSDHIIHAETRGESIDMKTKEKADLLEAFIGGLYVDKGLTYCRVFCHVCFFPRLQDFIKNQVWNDPKSQLQQCCLTLRDLDGGEPDIPIYKMIESIGPTNTRRYKVAVYFKGERLATGTGHSIQQAEMAAAHNSLKERSELFPILAHQKRFLERKYKSIENQRRSDSSPDAVQEEFVCIKRQSAREYRNAFVSEGH</sequence>
<keyword evidence="8" id="KW-0690">Ribosome biogenesis</keyword>
<comment type="similarity">
    <text evidence="5">Belongs to the ribonuclease III family.</text>
</comment>
<evidence type="ECO:0000256" key="23">
    <source>
        <dbReference type="SAM" id="MobiDB-lite"/>
    </source>
</evidence>
<evidence type="ECO:0000259" key="24">
    <source>
        <dbReference type="PROSITE" id="PS50137"/>
    </source>
</evidence>
<dbReference type="InterPro" id="IPR058938">
    <property type="entry name" value="Helical_CED_Drosha"/>
</dbReference>
<evidence type="ECO:0000256" key="15">
    <source>
        <dbReference type="ARBA" id="ARBA00022884"/>
    </source>
</evidence>
<evidence type="ECO:0000256" key="16">
    <source>
        <dbReference type="ARBA" id="ARBA00023211"/>
    </source>
</evidence>
<evidence type="ECO:0000256" key="9">
    <source>
        <dbReference type="ARBA" id="ARBA00022722"/>
    </source>
</evidence>
<evidence type="ECO:0000313" key="26">
    <source>
        <dbReference type="EMBL" id="VDI44191.1"/>
    </source>
</evidence>
<keyword evidence="13 26" id="KW-0378">Hydrolase</keyword>
<dbReference type="PROSITE" id="PS50137">
    <property type="entry name" value="DS_RBD"/>
    <property type="match status" value="1"/>
</dbReference>
<dbReference type="Proteomes" id="UP000596742">
    <property type="component" value="Unassembled WGS sequence"/>
</dbReference>
<dbReference type="GO" id="GO:0003723">
    <property type="term" value="F:RNA binding"/>
    <property type="evidence" value="ECO:0007669"/>
    <property type="project" value="UniProtKB-UniRule"/>
</dbReference>
<gene>
    <name evidence="26" type="ORF">MGAL_10B088354</name>
</gene>
<dbReference type="PROSITE" id="PS50142">
    <property type="entry name" value="RNASE_3_2"/>
    <property type="match status" value="2"/>
</dbReference>
<keyword evidence="15 21" id="KW-0694">RNA-binding</keyword>
<evidence type="ECO:0000259" key="25">
    <source>
        <dbReference type="PROSITE" id="PS50142"/>
    </source>
</evidence>
<dbReference type="InterPro" id="IPR036389">
    <property type="entry name" value="RNase_III_sf"/>
</dbReference>
<proteinExistence type="inferred from homology"/>
<evidence type="ECO:0000256" key="18">
    <source>
        <dbReference type="ARBA" id="ARBA00032486"/>
    </source>
</evidence>
<keyword evidence="27" id="KW-1185">Reference proteome</keyword>
<keyword evidence="12" id="KW-0255">Endonuclease</keyword>
<dbReference type="SUPFAM" id="SSF54768">
    <property type="entry name" value="dsRNA-binding domain-like"/>
    <property type="match status" value="1"/>
</dbReference>
<dbReference type="SMART" id="SM00535">
    <property type="entry name" value="RIBOc"/>
    <property type="match status" value="2"/>
</dbReference>
<dbReference type="Pfam" id="PF00636">
    <property type="entry name" value="Ribonuclease_3"/>
    <property type="match status" value="1"/>
</dbReference>
<dbReference type="Pfam" id="PF00035">
    <property type="entry name" value="dsrm"/>
    <property type="match status" value="1"/>
</dbReference>
<keyword evidence="16" id="KW-0464">Manganese</keyword>
<dbReference type="GO" id="GO:0006364">
    <property type="term" value="P:rRNA processing"/>
    <property type="evidence" value="ECO:0007669"/>
    <property type="project" value="InterPro"/>
</dbReference>
<feature type="compositionally biased region" description="Acidic residues" evidence="23">
    <location>
        <begin position="405"/>
        <end position="416"/>
    </location>
</feature>
<dbReference type="Gene3D" id="1.10.1520.10">
    <property type="entry name" value="Ribonuclease III domain"/>
    <property type="match status" value="2"/>
</dbReference>
<dbReference type="InterPro" id="IPR000999">
    <property type="entry name" value="RNase_III_dom"/>
</dbReference>
<feature type="domain" description="DRBM" evidence="24">
    <location>
        <begin position="1276"/>
        <end position="1351"/>
    </location>
</feature>
<feature type="region of interest" description="Disordered" evidence="23">
    <location>
        <begin position="152"/>
        <end position="416"/>
    </location>
</feature>
<comment type="cofactor">
    <cofactor evidence="2">
        <name>Mn(2+)</name>
        <dbReference type="ChEBI" id="CHEBI:29035"/>
    </cofactor>
</comment>
<evidence type="ECO:0000256" key="7">
    <source>
        <dbReference type="ARBA" id="ARBA00017706"/>
    </source>
</evidence>
<keyword evidence="10" id="KW-0479">Metal-binding</keyword>
<dbReference type="CDD" id="cd19877">
    <property type="entry name" value="DSRM_RNAse_III_meta_like"/>
    <property type="match status" value="1"/>
</dbReference>
<feature type="compositionally biased region" description="Basic and acidic residues" evidence="23">
    <location>
        <begin position="185"/>
        <end position="359"/>
    </location>
</feature>
<feature type="domain" description="RNase III" evidence="25">
    <location>
        <begin position="1123"/>
        <end position="1249"/>
    </location>
</feature>
<feature type="non-terminal residue" evidence="26">
    <location>
        <position position="1407"/>
    </location>
</feature>
<evidence type="ECO:0000256" key="21">
    <source>
        <dbReference type="PROSITE-ProRule" id="PRU00266"/>
    </source>
</evidence>
<dbReference type="Gene3D" id="3.30.160.20">
    <property type="match status" value="1"/>
</dbReference>
<evidence type="ECO:0000256" key="20">
    <source>
        <dbReference type="ARBA" id="ARBA00083702"/>
    </source>
</evidence>
<dbReference type="GO" id="GO:0046872">
    <property type="term" value="F:metal ion binding"/>
    <property type="evidence" value="ECO:0007669"/>
    <property type="project" value="UniProtKB-KW"/>
</dbReference>
<evidence type="ECO:0000256" key="14">
    <source>
        <dbReference type="ARBA" id="ARBA00022842"/>
    </source>
</evidence>
<evidence type="ECO:0000256" key="22">
    <source>
        <dbReference type="SAM" id="Coils"/>
    </source>
</evidence>
<evidence type="ECO:0000256" key="12">
    <source>
        <dbReference type="ARBA" id="ARBA00022759"/>
    </source>
</evidence>